<evidence type="ECO:0008006" key="3">
    <source>
        <dbReference type="Google" id="ProtNLM"/>
    </source>
</evidence>
<dbReference type="Proteomes" id="UP000033616">
    <property type="component" value="Unassembled WGS sequence"/>
</dbReference>
<evidence type="ECO:0000313" key="2">
    <source>
        <dbReference type="Proteomes" id="UP000033616"/>
    </source>
</evidence>
<proteinExistence type="predicted"/>
<dbReference type="OrthoDB" id="8257391at2"/>
<accession>A0A0F3MJR0</accession>
<dbReference type="AlphaFoldDB" id="A0A0F3MJR0"/>
<organism evidence="1 2">
    <name type="scientific">Orientia chuto str. Dubai</name>
    <dbReference type="NCBI Taxonomy" id="1359168"/>
    <lineage>
        <taxon>Bacteria</taxon>
        <taxon>Pseudomonadati</taxon>
        <taxon>Pseudomonadota</taxon>
        <taxon>Alphaproteobacteria</taxon>
        <taxon>Rickettsiales</taxon>
        <taxon>Rickettsiaceae</taxon>
        <taxon>Rickettsieae</taxon>
        <taxon>Orientia</taxon>
    </lineage>
</organism>
<dbReference type="EMBL" id="LANP01000014">
    <property type="protein sequence ID" value="KJV56013.1"/>
    <property type="molecule type" value="Genomic_DNA"/>
</dbReference>
<comment type="caution">
    <text evidence="1">The sequence shown here is derived from an EMBL/GenBank/DDBJ whole genome shotgun (WGS) entry which is preliminary data.</text>
</comment>
<reference evidence="1 2" key="1">
    <citation type="submission" date="2015-02" db="EMBL/GenBank/DDBJ databases">
        <title>Genome Sequencing of Rickettsiales.</title>
        <authorList>
            <person name="Daugherty S.C."/>
            <person name="Su Q."/>
            <person name="Abolude K."/>
            <person name="Beier-Sexton M."/>
            <person name="Carlyon J.A."/>
            <person name="Carter R."/>
            <person name="Day N.P."/>
            <person name="Dumler S.J."/>
            <person name="Dyachenko V."/>
            <person name="Godinez A."/>
            <person name="Kurtti T.J."/>
            <person name="Lichay M."/>
            <person name="Mullins K.E."/>
            <person name="Ott S."/>
            <person name="Pappas-Brown V."/>
            <person name="Paris D.H."/>
            <person name="Patel P."/>
            <person name="Richards A.L."/>
            <person name="Sadzewicz L."/>
            <person name="Sears K."/>
            <person name="Seidman D."/>
            <person name="Sengamalay N."/>
            <person name="Stenos J."/>
            <person name="Tallon L.J."/>
            <person name="Vincent G."/>
            <person name="Fraser C.M."/>
            <person name="Munderloh U."/>
            <person name="Dunning-Hotopp J.C."/>
        </authorList>
    </citation>
    <scope>NUCLEOTIDE SEQUENCE [LARGE SCALE GENOMIC DNA]</scope>
    <source>
        <strain evidence="1 2">Fuller</strain>
    </source>
</reference>
<protein>
    <recommendedName>
        <fullName evidence="3">Transposase</fullName>
    </recommendedName>
</protein>
<sequence>MCCFIADRAMFSKANLQILDEGGYRYIVAAKLKTLKKEKKEEILSEKNYKLAVIGNDFTLLMSQGSFVNNMNWF</sequence>
<dbReference type="RefSeq" id="WP_156961283.1">
    <property type="nucleotide sequence ID" value="NZ_LANP01000014.1"/>
</dbReference>
<gene>
    <name evidence="1" type="ORF">OCHUTO_0645</name>
</gene>
<keyword evidence="2" id="KW-1185">Reference proteome</keyword>
<name>A0A0F3MJR0_9RICK</name>
<dbReference type="PATRIC" id="fig|1359168.3.peg.252"/>
<evidence type="ECO:0000313" key="1">
    <source>
        <dbReference type="EMBL" id="KJV56013.1"/>
    </source>
</evidence>